<keyword evidence="6 11" id="KW-0460">Magnesium</keyword>
<comment type="function">
    <text evidence="10 11">Catalyzes the last two sequential reactions in the de novo biosynthetic pathway for UDP-N-acetylglucosamine (UDP-GlcNAc). The C-terminal domain catalyzes the transfer of acetyl group from acetyl coenzyme A to glucosamine-1-phosphate (GlcN-1-P) to produce N-acetylglucosamine-1-phosphate (GlcNAc-1-P), which is converted into UDP-GlcNAc by the transfer of uridine 5-monophosphate (from uridine 5-triphosphate), a reaction catalyzed by the N-terminal domain.</text>
</comment>
<feature type="binding site" evidence="11">
    <location>
        <position position="158"/>
    </location>
    <ligand>
        <name>UDP-N-acetyl-alpha-D-glucosamine</name>
        <dbReference type="ChEBI" id="CHEBI:57705"/>
    </ligand>
</feature>
<dbReference type="RefSeq" id="WP_219202403.1">
    <property type="nucleotide sequence ID" value="NZ_JAHWQX010000003.1"/>
</dbReference>
<gene>
    <name evidence="11 13" type="primary">glmU</name>
    <name evidence="13" type="ORF">KY465_14140</name>
</gene>
<feature type="binding site" evidence="11">
    <location>
        <position position="352"/>
    </location>
    <ligand>
        <name>UDP-N-acetyl-alpha-D-glucosamine</name>
        <dbReference type="ChEBI" id="CHEBI:57705"/>
    </ligand>
</feature>
<comment type="catalytic activity">
    <reaction evidence="9 11">
        <text>N-acetyl-alpha-D-glucosamine 1-phosphate + UTP + H(+) = UDP-N-acetyl-alpha-D-glucosamine + diphosphate</text>
        <dbReference type="Rhea" id="RHEA:13509"/>
        <dbReference type="ChEBI" id="CHEBI:15378"/>
        <dbReference type="ChEBI" id="CHEBI:33019"/>
        <dbReference type="ChEBI" id="CHEBI:46398"/>
        <dbReference type="ChEBI" id="CHEBI:57705"/>
        <dbReference type="ChEBI" id="CHEBI:57776"/>
        <dbReference type="EC" id="2.7.7.23"/>
    </reaction>
</comment>
<comment type="pathway">
    <text evidence="11">Bacterial outer membrane biogenesis; LPS lipid A biosynthesis.</text>
</comment>
<keyword evidence="14" id="KW-1185">Reference proteome</keyword>
<dbReference type="CDD" id="cd02540">
    <property type="entry name" value="GT2_GlmU_N_bac"/>
    <property type="match status" value="1"/>
</dbReference>
<evidence type="ECO:0000313" key="14">
    <source>
        <dbReference type="Proteomes" id="UP001430804"/>
    </source>
</evidence>
<feature type="active site" description="Proton acceptor" evidence="11">
    <location>
        <position position="349"/>
    </location>
</feature>
<feature type="binding site" evidence="11">
    <location>
        <begin position="82"/>
        <end position="83"/>
    </location>
    <ligand>
        <name>UDP-N-acetyl-alpha-D-glucosamine</name>
        <dbReference type="ChEBI" id="CHEBI:57705"/>
    </ligand>
</feature>
<dbReference type="PANTHER" id="PTHR43584:SF3">
    <property type="entry name" value="BIFUNCTIONAL PROTEIN GLMU"/>
    <property type="match status" value="1"/>
</dbReference>
<evidence type="ECO:0000256" key="1">
    <source>
        <dbReference type="ARBA" id="ARBA00004496"/>
    </source>
</evidence>
<feature type="binding site" evidence="11">
    <location>
        <position position="173"/>
    </location>
    <ligand>
        <name>UDP-N-acetyl-alpha-D-glucosamine</name>
        <dbReference type="ChEBI" id="CHEBI:57705"/>
    </ligand>
</feature>
<comment type="subcellular location">
    <subcellularLocation>
        <location evidence="1 11">Cytoplasm</location>
    </subcellularLocation>
</comment>
<dbReference type="EC" id="2.7.7.23" evidence="11"/>
<proteinExistence type="inferred from homology"/>
<feature type="region of interest" description="Pyrophosphorylase" evidence="11">
    <location>
        <begin position="1"/>
        <end position="232"/>
    </location>
</feature>
<keyword evidence="4 11" id="KW-0808">Transferase</keyword>
<evidence type="ECO:0000256" key="2">
    <source>
        <dbReference type="ARBA" id="ARBA00007707"/>
    </source>
</evidence>
<feature type="binding site" evidence="11">
    <location>
        <position position="426"/>
    </location>
    <ligand>
        <name>acetyl-CoA</name>
        <dbReference type="ChEBI" id="CHEBI:57288"/>
    </ligand>
</feature>
<feature type="binding site" evidence="11">
    <location>
        <position position="108"/>
    </location>
    <ligand>
        <name>Mg(2+)</name>
        <dbReference type="ChEBI" id="CHEBI:18420"/>
    </ligand>
</feature>
<dbReference type="CDD" id="cd03353">
    <property type="entry name" value="LbH_GlmU_C"/>
    <property type="match status" value="1"/>
</dbReference>
<sequence>MQRKSLAVVLAAGDATRMKSSLTKVLHPVGHRPIIAHVTAAAAAAGVDRIALVVGRDGDRVRDSAAASGIPVVAVEQTERKGTGHAVLMARQAIEAERFDDVIVLYGDTPLINPDSLHAAMAARAAGADMVVLGFEAEDPTGYGRMITDGDELLAIVEDREASDAERALKFCNGGIITMDGQSAVSLLEAIGNDNAKGEYYLTDIVAICRQRGGRVVALKAPEADLMGCNTRVELAEIEAEWQRRRRHEIMLSGVTMLDPSSVYLAHDTKIAPDVIIEPHVWFGPGVTVASGARIHAFSHIEGTEIGNNASIGPFARLRPGARLAEGAKVGNFCEVKKADIGAGAKVNHLTYIGDATIGAGANIGAGTITCNYDGVNKHRTIVGAGAFIGSNTSLVAPVEIGEGAYIGSGTVVTKNVEADALALARTPQRNLPDKAATLRARAEAVKQQRKSSS</sequence>
<feature type="binding site" evidence="11">
    <location>
        <position position="230"/>
    </location>
    <ligand>
        <name>UDP-N-acetyl-alpha-D-glucosamine</name>
        <dbReference type="ChEBI" id="CHEBI:57705"/>
    </ligand>
</feature>
<keyword evidence="11" id="KW-0677">Repeat</keyword>
<keyword evidence="11" id="KW-0479">Metal-binding</keyword>
<dbReference type="Proteomes" id="UP001430804">
    <property type="component" value="Unassembled WGS sequence"/>
</dbReference>
<feature type="binding site" evidence="11">
    <location>
        <position position="24"/>
    </location>
    <ligand>
        <name>UDP-N-acetyl-alpha-D-glucosamine</name>
        <dbReference type="ChEBI" id="CHEBI:57705"/>
    </ligand>
</feature>
<name>A0ABS6WRK6_9HYPH</name>
<feature type="binding site" evidence="11">
    <location>
        <position position="319"/>
    </location>
    <ligand>
        <name>UDP-N-acetyl-alpha-D-glucosamine</name>
        <dbReference type="ChEBI" id="CHEBI:57705"/>
    </ligand>
</feature>
<feature type="binding site" evidence="11">
    <location>
        <begin position="372"/>
        <end position="373"/>
    </location>
    <ligand>
        <name>acetyl-CoA</name>
        <dbReference type="ChEBI" id="CHEBI:57288"/>
    </ligand>
</feature>
<feature type="binding site" evidence="11">
    <location>
        <begin position="10"/>
        <end position="13"/>
    </location>
    <ligand>
        <name>UDP-N-acetyl-alpha-D-glucosamine</name>
        <dbReference type="ChEBI" id="CHEBI:57705"/>
    </ligand>
</feature>
<feature type="region of interest" description="Linker" evidence="11">
    <location>
        <begin position="233"/>
        <end position="253"/>
    </location>
</feature>
<comment type="catalytic activity">
    <reaction evidence="8 11">
        <text>alpha-D-glucosamine 1-phosphate + acetyl-CoA = N-acetyl-alpha-D-glucosamine 1-phosphate + CoA + H(+)</text>
        <dbReference type="Rhea" id="RHEA:13725"/>
        <dbReference type="ChEBI" id="CHEBI:15378"/>
        <dbReference type="ChEBI" id="CHEBI:57287"/>
        <dbReference type="ChEBI" id="CHEBI:57288"/>
        <dbReference type="ChEBI" id="CHEBI:57776"/>
        <dbReference type="ChEBI" id="CHEBI:58516"/>
        <dbReference type="EC" id="2.3.1.157"/>
    </reaction>
</comment>
<keyword evidence="11" id="KW-0573">Peptidoglycan synthesis</keyword>
<dbReference type="Pfam" id="PF12804">
    <property type="entry name" value="NTP_transf_3"/>
    <property type="match status" value="1"/>
</dbReference>
<evidence type="ECO:0000256" key="9">
    <source>
        <dbReference type="ARBA" id="ARBA00048493"/>
    </source>
</evidence>
<feature type="binding site" evidence="11">
    <location>
        <position position="77"/>
    </location>
    <ligand>
        <name>UDP-N-acetyl-alpha-D-glucosamine</name>
        <dbReference type="ChEBI" id="CHEBI:57705"/>
    </ligand>
</feature>
<reference evidence="13" key="1">
    <citation type="submission" date="2021-07" db="EMBL/GenBank/DDBJ databases">
        <title>Pseudohoeflea marina sp. nov. a polyhydroxyalcanoate-producing bacterium.</title>
        <authorList>
            <person name="Zheng W."/>
            <person name="Yu S."/>
            <person name="Huang Y."/>
        </authorList>
    </citation>
    <scope>NUCLEOTIDE SEQUENCE</scope>
    <source>
        <strain evidence="13">DP4N28-3</strain>
    </source>
</reference>
<evidence type="ECO:0000256" key="10">
    <source>
        <dbReference type="ARBA" id="ARBA00049628"/>
    </source>
</evidence>
<feature type="region of interest" description="N-acetyltransferase" evidence="11">
    <location>
        <begin position="254"/>
        <end position="454"/>
    </location>
</feature>
<dbReference type="InterPro" id="IPR001451">
    <property type="entry name" value="Hexapep"/>
</dbReference>
<dbReference type="InterPro" id="IPR025877">
    <property type="entry name" value="MobA-like_NTP_Trfase"/>
</dbReference>
<keyword evidence="7 11" id="KW-0012">Acyltransferase</keyword>
<feature type="binding site" evidence="11">
    <location>
        <position position="366"/>
    </location>
    <ligand>
        <name>acetyl-CoA</name>
        <dbReference type="ChEBI" id="CHEBI:57288"/>
    </ligand>
</feature>
<feature type="binding site" evidence="11">
    <location>
        <begin position="106"/>
        <end position="108"/>
    </location>
    <ligand>
        <name>UDP-N-acetyl-alpha-D-glucosamine</name>
        <dbReference type="ChEBI" id="CHEBI:57705"/>
    </ligand>
</feature>
<evidence type="ECO:0000256" key="3">
    <source>
        <dbReference type="ARBA" id="ARBA00007947"/>
    </source>
</evidence>
<accession>A0ABS6WRK6</accession>
<evidence type="ECO:0000256" key="6">
    <source>
        <dbReference type="ARBA" id="ARBA00022842"/>
    </source>
</evidence>
<dbReference type="InterPro" id="IPR050065">
    <property type="entry name" value="GlmU-like"/>
</dbReference>
<feature type="domain" description="MobA-like NTP transferase" evidence="12">
    <location>
        <begin position="7"/>
        <end position="147"/>
    </location>
</feature>
<organism evidence="13 14">
    <name type="scientific">Pseudohoeflea coraliihabitans</name>
    <dbReference type="NCBI Taxonomy" id="2860393"/>
    <lineage>
        <taxon>Bacteria</taxon>
        <taxon>Pseudomonadati</taxon>
        <taxon>Pseudomonadota</taxon>
        <taxon>Alphaproteobacteria</taxon>
        <taxon>Hyphomicrobiales</taxon>
        <taxon>Rhizobiaceae</taxon>
        <taxon>Pseudohoeflea</taxon>
    </lineage>
</organism>
<protein>
    <recommendedName>
        <fullName evidence="11">Bifunctional protein GlmU</fullName>
    </recommendedName>
    <domain>
        <recommendedName>
            <fullName evidence="11">UDP-N-acetylglucosamine pyrophosphorylase</fullName>
            <ecNumber evidence="11">2.7.7.23</ecNumber>
        </recommendedName>
        <alternativeName>
            <fullName evidence="11">N-acetylglucosamine-1-phosphate uridyltransferase</fullName>
        </alternativeName>
    </domain>
    <domain>
        <recommendedName>
            <fullName evidence="11">Glucosamine-1-phosphate N-acetyltransferase</fullName>
            <ecNumber evidence="11">2.3.1.157</ecNumber>
        </recommendedName>
    </domain>
</protein>
<keyword evidence="5 11" id="KW-0548">Nucleotidyltransferase</keyword>
<evidence type="ECO:0000256" key="11">
    <source>
        <dbReference type="HAMAP-Rule" id="MF_01631"/>
    </source>
</evidence>
<comment type="similarity">
    <text evidence="2 11">In the C-terminal section; belongs to the transferase hexapeptide repeat family.</text>
</comment>
<dbReference type="GO" id="GO:0003977">
    <property type="term" value="F:UDP-N-acetylglucosamine diphosphorylase activity"/>
    <property type="evidence" value="ECO:0007669"/>
    <property type="project" value="UniProtKB-EC"/>
</dbReference>
<evidence type="ECO:0000256" key="4">
    <source>
        <dbReference type="ARBA" id="ARBA00022679"/>
    </source>
</evidence>
<dbReference type="EC" id="2.3.1.157" evidence="11"/>
<comment type="pathway">
    <text evidence="11">Nucleotide-sugar biosynthesis; UDP-N-acetyl-alpha-D-glucosamine biosynthesis; UDP-N-acetyl-alpha-D-glucosamine from N-acetyl-alpha-D-glucosamine 1-phosphate: step 1/1.</text>
</comment>
<dbReference type="HAMAP" id="MF_01631">
    <property type="entry name" value="GlmU"/>
    <property type="match status" value="1"/>
</dbReference>
<evidence type="ECO:0000313" key="13">
    <source>
        <dbReference type="EMBL" id="MBW3098420.1"/>
    </source>
</evidence>
<dbReference type="PANTHER" id="PTHR43584">
    <property type="entry name" value="NUCLEOTIDYL TRANSFERASE"/>
    <property type="match status" value="1"/>
</dbReference>
<keyword evidence="11" id="KW-0961">Cell wall biogenesis/degradation</keyword>
<feature type="binding site" evidence="11">
    <location>
        <position position="230"/>
    </location>
    <ligand>
        <name>Mg(2+)</name>
        <dbReference type="ChEBI" id="CHEBI:18420"/>
    </ligand>
</feature>
<feature type="binding site" evidence="11">
    <location>
        <position position="337"/>
    </location>
    <ligand>
        <name>UDP-N-acetyl-alpha-D-glucosamine</name>
        <dbReference type="ChEBI" id="CHEBI:57705"/>
    </ligand>
</feature>
<dbReference type="NCBIfam" id="NF010933">
    <property type="entry name" value="PRK14353.1"/>
    <property type="match status" value="1"/>
</dbReference>
<feature type="binding site" evidence="11">
    <location>
        <position position="144"/>
    </location>
    <ligand>
        <name>UDP-N-acetyl-alpha-D-glucosamine</name>
        <dbReference type="ChEBI" id="CHEBI:57705"/>
    </ligand>
</feature>
<dbReference type="InterPro" id="IPR038009">
    <property type="entry name" value="GlmU_C_LbH"/>
</dbReference>
<evidence type="ECO:0000256" key="7">
    <source>
        <dbReference type="ARBA" id="ARBA00023315"/>
    </source>
</evidence>
<feature type="binding site" evidence="11">
    <location>
        <position position="409"/>
    </location>
    <ligand>
        <name>acetyl-CoA</name>
        <dbReference type="ChEBI" id="CHEBI:57288"/>
    </ligand>
</feature>
<evidence type="ECO:0000256" key="8">
    <source>
        <dbReference type="ARBA" id="ARBA00048247"/>
    </source>
</evidence>
<keyword evidence="11" id="KW-0133">Cell shape</keyword>
<keyword evidence="11" id="KW-0511">Multifunctional enzyme</keyword>
<evidence type="ECO:0000259" key="12">
    <source>
        <dbReference type="Pfam" id="PF12804"/>
    </source>
</evidence>
<dbReference type="PROSITE" id="PS00101">
    <property type="entry name" value="HEXAPEP_TRANSFERASES"/>
    <property type="match status" value="1"/>
</dbReference>
<feature type="binding site" evidence="11">
    <location>
        <position position="391"/>
    </location>
    <ligand>
        <name>acetyl-CoA</name>
        <dbReference type="ChEBI" id="CHEBI:57288"/>
    </ligand>
</feature>
<comment type="similarity">
    <text evidence="3 11">In the N-terminal section; belongs to the N-acetylglucosamine-1-phosphate uridyltransferase family.</text>
</comment>
<feature type="binding site" evidence="11">
    <location>
        <position position="363"/>
    </location>
    <ligand>
        <name>UDP-N-acetyl-alpha-D-glucosamine</name>
        <dbReference type="ChEBI" id="CHEBI:57705"/>
    </ligand>
</feature>
<comment type="caution">
    <text evidence="13">The sequence shown here is derived from an EMBL/GenBank/DDBJ whole genome shotgun (WGS) entry which is preliminary data.</text>
</comment>
<dbReference type="InterPro" id="IPR018357">
    <property type="entry name" value="Hexapep_transf_CS"/>
</dbReference>
<comment type="cofactor">
    <cofactor evidence="11">
        <name>Mg(2+)</name>
        <dbReference type="ChEBI" id="CHEBI:18420"/>
    </cofactor>
    <text evidence="11">Binds 1 Mg(2+) ion per subunit.</text>
</comment>
<dbReference type="EMBL" id="JAHWQX010000003">
    <property type="protein sequence ID" value="MBW3098420.1"/>
    <property type="molecule type" value="Genomic_DNA"/>
</dbReference>
<dbReference type="Pfam" id="PF00132">
    <property type="entry name" value="Hexapep"/>
    <property type="match status" value="2"/>
</dbReference>
<comment type="pathway">
    <text evidence="11">Nucleotide-sugar biosynthesis; UDP-N-acetyl-alpha-D-glucosamine biosynthesis; N-acetyl-alpha-D-glucosamine 1-phosphate from alpha-D-glucosamine 6-phosphate (route II): step 2/2.</text>
</comment>
<dbReference type="InterPro" id="IPR005882">
    <property type="entry name" value="Bifunctional_GlmU"/>
</dbReference>
<comment type="subunit">
    <text evidence="11">Homotrimer.</text>
</comment>
<dbReference type="NCBIfam" id="TIGR01173">
    <property type="entry name" value="glmU"/>
    <property type="match status" value="1"/>
</dbReference>
<evidence type="ECO:0000256" key="5">
    <source>
        <dbReference type="ARBA" id="ARBA00022695"/>
    </source>
</evidence>
<keyword evidence="11" id="KW-0963">Cytoplasm</keyword>